<feature type="chain" id="PRO_5027781363" evidence="2">
    <location>
        <begin position="23"/>
        <end position="455"/>
    </location>
</feature>
<feature type="transmembrane region" description="Helical" evidence="1">
    <location>
        <begin position="388"/>
        <end position="409"/>
    </location>
</feature>
<gene>
    <name evidence="3" type="ORF">MENT_LOCUS58855</name>
</gene>
<dbReference type="GO" id="GO:0008381">
    <property type="term" value="F:mechanosensitive monoatomic ion channel activity"/>
    <property type="evidence" value="ECO:0007669"/>
    <property type="project" value="TreeGrafter"/>
</dbReference>
<comment type="caution">
    <text evidence="3">The sequence shown here is derived from an EMBL/GenBank/DDBJ whole genome shotgun (WGS) entry which is preliminary data.</text>
</comment>
<dbReference type="EMBL" id="CAJEWN010002733">
    <property type="protein sequence ID" value="CAD2205069.1"/>
    <property type="molecule type" value="Genomic_DNA"/>
</dbReference>
<dbReference type="Proteomes" id="UP000580250">
    <property type="component" value="Unassembled WGS sequence"/>
</dbReference>
<dbReference type="InterPro" id="IPR038900">
    <property type="entry name" value="TMC"/>
</dbReference>
<accession>A0A6V7Y0C7</accession>
<name>A0A6V7Y0C7_MELEN</name>
<keyword evidence="2" id="KW-0732">Signal</keyword>
<feature type="signal peptide" evidence="2">
    <location>
        <begin position="1"/>
        <end position="22"/>
    </location>
</feature>
<keyword evidence="1" id="KW-1133">Transmembrane helix</keyword>
<evidence type="ECO:0000256" key="1">
    <source>
        <dbReference type="SAM" id="Phobius"/>
    </source>
</evidence>
<evidence type="ECO:0000313" key="3">
    <source>
        <dbReference type="EMBL" id="CAD2205069.1"/>
    </source>
</evidence>
<evidence type="ECO:0000256" key="2">
    <source>
        <dbReference type="SAM" id="SignalP"/>
    </source>
</evidence>
<evidence type="ECO:0000313" key="4">
    <source>
        <dbReference type="Proteomes" id="UP000580250"/>
    </source>
</evidence>
<dbReference type="PANTHER" id="PTHR23302:SF40">
    <property type="entry name" value="TRANSMEMBRANE CHANNEL-LIKE PROTEIN"/>
    <property type="match status" value="1"/>
</dbReference>
<proteinExistence type="predicted"/>
<dbReference type="PANTHER" id="PTHR23302">
    <property type="entry name" value="TRANSMEMBRANE CHANNEL-RELATED"/>
    <property type="match status" value="1"/>
</dbReference>
<dbReference type="OrthoDB" id="5831905at2759"/>
<dbReference type="AlphaFoldDB" id="A0A6V7Y0C7"/>
<keyword evidence="1" id="KW-0812">Transmembrane</keyword>
<organism evidence="3 4">
    <name type="scientific">Meloidogyne enterolobii</name>
    <name type="common">Root-knot nematode worm</name>
    <name type="synonym">Meloidogyne mayaguensis</name>
    <dbReference type="NCBI Taxonomy" id="390850"/>
    <lineage>
        <taxon>Eukaryota</taxon>
        <taxon>Metazoa</taxon>
        <taxon>Ecdysozoa</taxon>
        <taxon>Nematoda</taxon>
        <taxon>Chromadorea</taxon>
        <taxon>Rhabditida</taxon>
        <taxon>Tylenchina</taxon>
        <taxon>Tylenchomorpha</taxon>
        <taxon>Tylenchoidea</taxon>
        <taxon>Meloidogynidae</taxon>
        <taxon>Meloidogyninae</taxon>
        <taxon>Meloidogyne</taxon>
    </lineage>
</organism>
<keyword evidence="1" id="KW-0472">Membrane</keyword>
<reference evidence="3 4" key="1">
    <citation type="submission" date="2020-08" db="EMBL/GenBank/DDBJ databases">
        <authorList>
            <person name="Koutsovoulos G."/>
            <person name="Danchin GJ E."/>
        </authorList>
    </citation>
    <scope>NUCLEOTIDE SEQUENCE [LARGE SCALE GENOMIC DNA]</scope>
</reference>
<protein>
    <submittedName>
        <fullName evidence="3">Uncharacterized protein</fullName>
    </submittedName>
</protein>
<dbReference type="GO" id="GO:0005886">
    <property type="term" value="C:plasma membrane"/>
    <property type="evidence" value="ECO:0007669"/>
    <property type="project" value="InterPro"/>
</dbReference>
<sequence length="455" mass="53064">MFYNYFCCSFLLLCFIQSRNFSSHQLKLNALLKQHFEVTAKFYQLTFKLQSESALKWWPKRTSNVSEIIENGSRCLFFHAFLFDLNKEVMGLGRQFGWLLISALSVKTTRTSKKMNNNNNENSSLSPITPSTQLPRARSAIFPVNDLSTMNKLCSTRLAGTLSTDDDDPAVLFPVSASNPGTTGVNSSDMIFTDHQRKQSNPRLKTTSCYFREPQRHQTHCRRSSIILNEVRPSTLARHKSISMELSTDFMGSKLTLDEELYDIIYAFLEVDREHADDEEAADTSGRPLTRQHLLNKIREKKEVINKLRCQPWNMNRKRRTLRLAQKYLEQNESKVSKTHLYKEELVKRWRQFLRWLGNIWIYFVPWESRIKRIESQFGSVVSSYFTFLRWVICINFTITVVIIAFIVVPECIADAIADPERKNRTAGRKQISPEELRHANELAVVWHFDVNFFN</sequence>